<dbReference type="Pfam" id="PF06114">
    <property type="entry name" value="Peptidase_M78"/>
    <property type="match status" value="1"/>
</dbReference>
<protein>
    <submittedName>
        <fullName evidence="3">ImmA/IrrE family metallo-endopeptidase</fullName>
    </submittedName>
</protein>
<feature type="domain" description="IrrE N-terminal-like" evidence="1">
    <location>
        <begin position="208"/>
        <end position="265"/>
    </location>
</feature>
<dbReference type="GO" id="GO:0003697">
    <property type="term" value="F:single-stranded DNA binding"/>
    <property type="evidence" value="ECO:0007669"/>
    <property type="project" value="InterPro"/>
</dbReference>
<evidence type="ECO:0000313" key="4">
    <source>
        <dbReference type="Proteomes" id="UP000543379"/>
    </source>
</evidence>
<gene>
    <name evidence="3" type="ORF">HB811_16725</name>
</gene>
<dbReference type="Proteomes" id="UP000543379">
    <property type="component" value="Unassembled WGS sequence"/>
</dbReference>
<dbReference type="AlphaFoldDB" id="A0A841XTH5"/>
<name>A0A841XTH5_9LIST</name>
<sequence>MAKFKSKSDAEIKKEIAMYTDKMMKNVSNYMKSPEKVREVLDFMSTFYVYSFRNQQLIQSQFNGAVAVAGFNAFKERGFHVKKGETGIRIQARTERKYFDRDGKWHQLKEATPKEKQGIKEGDIKTRVFYNYKMVSVFDISQTNAKPEDIPDLLPNKHKNFQIDKAPEALKDALKQVAKTMEIPVYKASEVGFELGSVAGAFHQSLKDPTQKMILLNQRNTQTENVHVLIHELAHAKMHAIEKLEEKDQSKGTASMMECQAEMTAYVVGKHFGLDTEEASLDYIADWTNNGAEIEDKFDMLREVRDVSKSMIEEMSDYIERQQTNVLDKVQDIEVELDPHAEDSPEHQKTAVGGLSEVAKGLQEQHFIVEETPDKLEFHGFDQMLQGVVALSDADDKYQVKMDMYDENGEVQVPLINQDTSPSGVISVVEGVLTELAHEDQLKNQISR</sequence>
<dbReference type="EMBL" id="JAAROV010000008">
    <property type="protein sequence ID" value="MBC1318424.1"/>
    <property type="molecule type" value="Genomic_DNA"/>
</dbReference>
<evidence type="ECO:0000259" key="2">
    <source>
        <dbReference type="Pfam" id="PF08401"/>
    </source>
</evidence>
<organism evidence="3 4">
    <name type="scientific">Listeria booriae</name>
    <dbReference type="NCBI Taxonomy" id="1552123"/>
    <lineage>
        <taxon>Bacteria</taxon>
        <taxon>Bacillati</taxon>
        <taxon>Bacillota</taxon>
        <taxon>Bacilli</taxon>
        <taxon>Bacillales</taxon>
        <taxon>Listeriaceae</taxon>
        <taxon>Listeria</taxon>
    </lineage>
</organism>
<dbReference type="InterPro" id="IPR013610">
    <property type="entry name" value="ArdC_N"/>
</dbReference>
<dbReference type="Pfam" id="PF08401">
    <property type="entry name" value="ArdcN"/>
    <property type="match status" value="1"/>
</dbReference>
<feature type="domain" description="N-terminal" evidence="2">
    <location>
        <begin position="22"/>
        <end position="138"/>
    </location>
</feature>
<dbReference type="InterPro" id="IPR010359">
    <property type="entry name" value="IrrE_HExxH"/>
</dbReference>
<evidence type="ECO:0000313" key="3">
    <source>
        <dbReference type="EMBL" id="MBC1318424.1"/>
    </source>
</evidence>
<proteinExistence type="predicted"/>
<accession>A0A841XTH5</accession>
<comment type="caution">
    <text evidence="3">The sequence shown here is derived from an EMBL/GenBank/DDBJ whole genome shotgun (WGS) entry which is preliminary data.</text>
</comment>
<reference evidence="3 4" key="1">
    <citation type="submission" date="2020-03" db="EMBL/GenBank/DDBJ databases">
        <title>Soil Listeria distribution.</title>
        <authorList>
            <person name="Liao J."/>
            <person name="Wiedmann M."/>
        </authorList>
    </citation>
    <scope>NUCLEOTIDE SEQUENCE [LARGE SCALE GENOMIC DNA]</scope>
    <source>
        <strain evidence="3 4">FSL L7-1816</strain>
    </source>
</reference>
<dbReference type="RefSeq" id="WP_185369273.1">
    <property type="nucleotide sequence ID" value="NZ_JAAROK010000031.1"/>
</dbReference>
<evidence type="ECO:0000259" key="1">
    <source>
        <dbReference type="Pfam" id="PF06114"/>
    </source>
</evidence>